<evidence type="ECO:0000313" key="21">
    <source>
        <dbReference type="RefSeq" id="XP_004867119.1"/>
    </source>
</evidence>
<dbReference type="GO" id="GO:0004878">
    <property type="term" value="F:complement component C5a receptor activity"/>
    <property type="evidence" value="ECO:0007669"/>
    <property type="project" value="TreeGrafter"/>
</dbReference>
<dbReference type="KEGG" id="hgl:101712956"/>
<evidence type="ECO:0000256" key="15">
    <source>
        <dbReference type="ARBA" id="ARBA00068514"/>
    </source>
</evidence>
<dbReference type="GO" id="GO:0007204">
    <property type="term" value="P:positive regulation of cytosolic calcium ion concentration"/>
    <property type="evidence" value="ECO:0007669"/>
    <property type="project" value="TreeGrafter"/>
</dbReference>
<dbReference type="InterPro" id="IPR017452">
    <property type="entry name" value="GPCR_Rhodpsn_7TM"/>
</dbReference>
<dbReference type="PANTHER" id="PTHR24225:SF1">
    <property type="entry name" value="C5A ANAPHYLATOXIN CHEMOTACTIC RECEPTOR 2"/>
    <property type="match status" value="1"/>
</dbReference>
<keyword evidence="4 18" id="KW-0812">Transmembrane</keyword>
<comment type="function">
    <text evidence="13">Receptor for the chemotactic and inflammatory C3a, C4a and C5a anaphylatoxin peptides and also for their dearginated forms ASP/C3adesArg, C4adesArg and C5adesArg respectively. Couples weakly to G(i)-mediated signaling pathways.</text>
</comment>
<dbReference type="SUPFAM" id="SSF81321">
    <property type="entry name" value="Family A G protein-coupled receptor-like"/>
    <property type="match status" value="1"/>
</dbReference>
<evidence type="ECO:0000259" key="19">
    <source>
        <dbReference type="PROSITE" id="PS50262"/>
    </source>
</evidence>
<evidence type="ECO:0000256" key="4">
    <source>
        <dbReference type="ARBA" id="ARBA00022692"/>
    </source>
</evidence>
<feature type="transmembrane region" description="Helical" evidence="18">
    <location>
        <begin position="316"/>
        <end position="335"/>
    </location>
</feature>
<keyword evidence="11" id="KW-0807">Transducer</keyword>
<evidence type="ECO:0000256" key="9">
    <source>
        <dbReference type="ARBA" id="ARBA00023170"/>
    </source>
</evidence>
<dbReference type="GO" id="GO:0005886">
    <property type="term" value="C:plasma membrane"/>
    <property type="evidence" value="ECO:0007669"/>
    <property type="project" value="UniProtKB-SubCell"/>
</dbReference>
<name>A0AAX6Q5F5_HETGA</name>
<protein>
    <recommendedName>
        <fullName evidence="15">C5a anaphylatoxin chemotactic receptor 2</fullName>
    </recommendedName>
    <alternativeName>
        <fullName evidence="16">Complement component 5a receptor 2</fullName>
    </alternativeName>
    <alternativeName>
        <fullName evidence="17">G-protein coupled receptor 77</fullName>
    </alternativeName>
</protein>
<evidence type="ECO:0000256" key="2">
    <source>
        <dbReference type="ARBA" id="ARBA00022475"/>
    </source>
</evidence>
<proteinExistence type="inferred from homology"/>
<evidence type="ECO:0000256" key="17">
    <source>
        <dbReference type="ARBA" id="ARBA00083911"/>
    </source>
</evidence>
<dbReference type="RefSeq" id="XP_004867119.1">
    <property type="nucleotide sequence ID" value="XM_004867062.2"/>
</dbReference>
<evidence type="ECO:0000256" key="12">
    <source>
        <dbReference type="ARBA" id="ARBA00025736"/>
    </source>
</evidence>
<feature type="domain" description="G-protein coupled receptors family 1 profile" evidence="19">
    <location>
        <begin position="93"/>
        <end position="332"/>
    </location>
</feature>
<evidence type="ECO:0000256" key="6">
    <source>
        <dbReference type="ARBA" id="ARBA00023040"/>
    </source>
</evidence>
<keyword evidence="10" id="KW-0325">Glycoprotein</keyword>
<comment type="subcellular location">
    <subcellularLocation>
        <location evidence="1">Cell membrane</location>
        <topology evidence="1">Multi-pass membrane protein</topology>
    </subcellularLocation>
</comment>
<keyword evidence="9 21" id="KW-0675">Receptor</keyword>
<dbReference type="InterPro" id="IPR000276">
    <property type="entry name" value="GPCR_Rhodpsn"/>
</dbReference>
<feature type="transmembrane region" description="Helical" evidence="18">
    <location>
        <begin position="153"/>
        <end position="181"/>
    </location>
</feature>
<dbReference type="GO" id="GO:0004930">
    <property type="term" value="F:G protein-coupled receptor activity"/>
    <property type="evidence" value="ECO:0007669"/>
    <property type="project" value="UniProtKB-KW"/>
</dbReference>
<evidence type="ECO:0000256" key="8">
    <source>
        <dbReference type="ARBA" id="ARBA00023157"/>
    </source>
</evidence>
<keyword evidence="7 18" id="KW-0472">Membrane</keyword>
<evidence type="ECO:0000256" key="13">
    <source>
        <dbReference type="ARBA" id="ARBA00053872"/>
    </source>
</evidence>
<comment type="similarity">
    <text evidence="12">Belongs to the chemokine-like receptor (CMKLR) family.</text>
</comment>
<keyword evidence="20" id="KW-1185">Reference proteome</keyword>
<keyword evidence="8" id="KW-1015">Disulfide bond</keyword>
<evidence type="ECO:0000256" key="16">
    <source>
        <dbReference type="ARBA" id="ARBA00078355"/>
    </source>
</evidence>
<dbReference type="Pfam" id="PF00001">
    <property type="entry name" value="7tm_1"/>
    <property type="match status" value="1"/>
</dbReference>
<feature type="transmembrane region" description="Helical" evidence="18">
    <location>
        <begin position="277"/>
        <end position="301"/>
    </location>
</feature>
<evidence type="ECO:0000313" key="20">
    <source>
        <dbReference type="Proteomes" id="UP000694906"/>
    </source>
</evidence>
<gene>
    <name evidence="21" type="primary">C5ar2</name>
</gene>
<evidence type="ECO:0000256" key="1">
    <source>
        <dbReference type="ARBA" id="ARBA00004651"/>
    </source>
</evidence>
<dbReference type="Proteomes" id="UP000694906">
    <property type="component" value="Unplaced"/>
</dbReference>
<dbReference type="Gene3D" id="1.20.1070.10">
    <property type="entry name" value="Rhodopsin 7-helix transmembrane proteins"/>
    <property type="match status" value="1"/>
</dbReference>
<keyword evidence="3" id="KW-0597">Phosphoprotein</keyword>
<dbReference type="PRINTS" id="PR00237">
    <property type="entry name" value="GPCRRHODOPSN"/>
</dbReference>
<feature type="transmembrane region" description="Helical" evidence="18">
    <location>
        <begin position="243"/>
        <end position="265"/>
    </location>
</feature>
<keyword evidence="5 18" id="KW-1133">Transmembrane helix</keyword>
<evidence type="ECO:0000256" key="14">
    <source>
        <dbReference type="ARBA" id="ARBA00062102"/>
    </source>
</evidence>
<dbReference type="PROSITE" id="PS50262">
    <property type="entry name" value="G_PROTEIN_RECEP_F1_2"/>
    <property type="match status" value="1"/>
</dbReference>
<dbReference type="AlphaFoldDB" id="A0AAX6Q5F5"/>
<keyword evidence="6" id="KW-0297">G-protein coupled receptor</keyword>
<evidence type="ECO:0000256" key="11">
    <source>
        <dbReference type="ARBA" id="ARBA00023224"/>
    </source>
</evidence>
<keyword evidence="2" id="KW-1003">Cell membrane</keyword>
<evidence type="ECO:0000256" key="5">
    <source>
        <dbReference type="ARBA" id="ARBA00022989"/>
    </source>
</evidence>
<organism evidence="20 21">
    <name type="scientific">Heterocephalus glaber</name>
    <name type="common">Naked mole rat</name>
    <dbReference type="NCBI Taxonomy" id="10181"/>
    <lineage>
        <taxon>Eukaryota</taxon>
        <taxon>Metazoa</taxon>
        <taxon>Chordata</taxon>
        <taxon>Craniata</taxon>
        <taxon>Vertebrata</taxon>
        <taxon>Euteleostomi</taxon>
        <taxon>Mammalia</taxon>
        <taxon>Eutheria</taxon>
        <taxon>Euarchontoglires</taxon>
        <taxon>Glires</taxon>
        <taxon>Rodentia</taxon>
        <taxon>Hystricomorpha</taxon>
        <taxon>Bathyergidae</taxon>
        <taxon>Heterocephalus</taxon>
    </lineage>
</organism>
<reference evidence="21" key="1">
    <citation type="submission" date="2025-08" db="UniProtKB">
        <authorList>
            <consortium name="RefSeq"/>
        </authorList>
    </citation>
    <scope>IDENTIFICATION</scope>
</reference>
<sequence length="375" mass="41024">MRHHAQVICSSDLSQTLPRVSGSLWVRTFYIFQQAPEVRMENYSLNYEVEYGDYGDLPDVPVDCSSGACRAMDTLRVAPLLLYAAIFLVGVPGNIMVVWVSRKWAGHRLGAAWLLHLAVADLLCCLSMLLLAVPLARRGHWPFGELGCRLLPAAVLLSMFARVLLLAALSTDLCLLALGWAGWAGAARARRAWMARGVAWTAALLLTVPSALHRRLHQEHFPSRLVCGVDYGGSATMEGTVTAVQFICGFLGPLVVVVGCHSILLRKAASRRWPLGTAVVVSFFVCWAPYHLLGLVLAAAAPNSVLLARALRAEPWVVGLALAHSCLNPFLFLYFGRAQLRQSLPAACHWALRESQDQEDSVVSRMSTGQELMEV</sequence>
<feature type="transmembrane region" description="Helical" evidence="18">
    <location>
        <begin position="112"/>
        <end position="133"/>
    </location>
</feature>
<evidence type="ECO:0000256" key="10">
    <source>
        <dbReference type="ARBA" id="ARBA00023180"/>
    </source>
</evidence>
<feature type="transmembrane region" description="Helical" evidence="18">
    <location>
        <begin position="80"/>
        <end position="100"/>
    </location>
</feature>
<dbReference type="FunFam" id="1.20.1070.10:FF:000296">
    <property type="entry name" value="C5a anaphylatoxin chemotactic receptor 2"/>
    <property type="match status" value="1"/>
</dbReference>
<dbReference type="GeneID" id="101712956"/>
<comment type="subunit">
    <text evidence="14">Interacts with C3 (the anaphylatoxin peptide C3a and the adipogenic hormone ASP); the interaction occurs with higher affinity for ASP, enhancing the phosphorylation and activation of GPR77, recruitment of ARRB2 to the cell surface and endocytosis of GRP77.</text>
</comment>
<accession>A0AAX6Q5F5</accession>
<dbReference type="PANTHER" id="PTHR24225">
    <property type="entry name" value="CHEMOTACTIC RECEPTOR"/>
    <property type="match status" value="1"/>
</dbReference>
<evidence type="ECO:0000256" key="18">
    <source>
        <dbReference type="SAM" id="Phobius"/>
    </source>
</evidence>
<dbReference type="GO" id="GO:0006954">
    <property type="term" value="P:inflammatory response"/>
    <property type="evidence" value="ECO:0007669"/>
    <property type="project" value="TreeGrafter"/>
</dbReference>
<dbReference type="CTD" id="27202"/>
<dbReference type="InterPro" id="IPR000826">
    <property type="entry name" value="Formyl_rcpt-rel"/>
</dbReference>
<evidence type="ECO:0000256" key="3">
    <source>
        <dbReference type="ARBA" id="ARBA00022553"/>
    </source>
</evidence>
<dbReference type="GO" id="GO:0007200">
    <property type="term" value="P:phospholipase C-activating G protein-coupled receptor signaling pathway"/>
    <property type="evidence" value="ECO:0007669"/>
    <property type="project" value="TreeGrafter"/>
</dbReference>
<evidence type="ECO:0000256" key="7">
    <source>
        <dbReference type="ARBA" id="ARBA00023136"/>
    </source>
</evidence>